<keyword evidence="5" id="KW-0472">Membrane</keyword>
<accession>A0ABD1PMN6</accession>
<evidence type="ECO:0000256" key="3">
    <source>
        <dbReference type="ARBA" id="ARBA00022692"/>
    </source>
</evidence>
<dbReference type="PANTHER" id="PTHR31568">
    <property type="entry name" value="RCG49325, ISOFORM CRA_A"/>
    <property type="match status" value="1"/>
</dbReference>
<keyword evidence="3" id="KW-0812">Transmembrane</keyword>
<keyword evidence="4" id="KW-1133">Transmembrane helix</keyword>
<proteinExistence type="inferred from homology"/>
<feature type="compositionally biased region" description="Low complexity" evidence="6">
    <location>
        <begin position="172"/>
        <end position="187"/>
    </location>
</feature>
<evidence type="ECO:0000313" key="8">
    <source>
        <dbReference type="EMBL" id="KAL2464917.1"/>
    </source>
</evidence>
<comment type="similarity">
    <text evidence="2">Belongs to the CYSTM1 family.</text>
</comment>
<dbReference type="Pfam" id="PF12734">
    <property type="entry name" value="CYSTM"/>
    <property type="match status" value="1"/>
</dbReference>
<feature type="domain" description="Cysteine-rich transmembrane" evidence="7">
    <location>
        <begin position="32"/>
        <end position="69"/>
    </location>
</feature>
<feature type="region of interest" description="Disordered" evidence="6">
    <location>
        <begin position="1"/>
        <end position="52"/>
    </location>
</feature>
<dbReference type="AlphaFoldDB" id="A0ABD1PMN6"/>
<evidence type="ECO:0000256" key="4">
    <source>
        <dbReference type="ARBA" id="ARBA00022989"/>
    </source>
</evidence>
<sequence length="204" mass="22158">MSNYNQSQAGTAYPVEENKETQAHFTAPPPAGYPAKDENNQAPDDTAAEKTQSRGDGFFKGCLAALCCCLPPIYLPPVGDFSISREKEHKSEEEHFQTTTYIDQDDSTGLHLLLQCAACVAVENLKDAGQLLPEKAELSFHLAHRLITWGLTSSTCSQLGSSAPTWAPTPLSPHSSRPTSKSSSMPSHHQKPPNALQVYYSITP</sequence>
<dbReference type="InterPro" id="IPR044850">
    <property type="entry name" value="WIH1-like"/>
</dbReference>
<gene>
    <name evidence="8" type="ORF">Adt_40768</name>
</gene>
<feature type="compositionally biased region" description="Polar residues" evidence="6">
    <location>
        <begin position="1"/>
        <end position="10"/>
    </location>
</feature>
<comment type="subcellular location">
    <subcellularLocation>
        <location evidence="1">Membrane</location>
        <topology evidence="1">Single-pass membrane protein</topology>
    </subcellularLocation>
</comment>
<evidence type="ECO:0000256" key="1">
    <source>
        <dbReference type="ARBA" id="ARBA00004167"/>
    </source>
</evidence>
<dbReference type="GO" id="GO:0016020">
    <property type="term" value="C:membrane"/>
    <property type="evidence" value="ECO:0007669"/>
    <property type="project" value="UniProtKB-SubCell"/>
</dbReference>
<dbReference type="Proteomes" id="UP001604336">
    <property type="component" value="Unassembled WGS sequence"/>
</dbReference>
<evidence type="ECO:0000256" key="5">
    <source>
        <dbReference type="ARBA" id="ARBA00023136"/>
    </source>
</evidence>
<dbReference type="EMBL" id="JBFOLK010000013">
    <property type="protein sequence ID" value="KAL2464917.1"/>
    <property type="molecule type" value="Genomic_DNA"/>
</dbReference>
<protein>
    <submittedName>
        <fullName evidence="8">GRAS domain-containing protein</fullName>
    </submittedName>
</protein>
<keyword evidence="9" id="KW-1185">Reference proteome</keyword>
<dbReference type="PANTHER" id="PTHR31568:SF122">
    <property type="entry name" value="PROTEIN CYSTEINE-RICH TRANSMEMBRANE MODULE 9"/>
    <property type="match status" value="1"/>
</dbReference>
<evidence type="ECO:0000256" key="2">
    <source>
        <dbReference type="ARBA" id="ARBA00009444"/>
    </source>
</evidence>
<evidence type="ECO:0000256" key="6">
    <source>
        <dbReference type="SAM" id="MobiDB-lite"/>
    </source>
</evidence>
<evidence type="ECO:0000259" key="7">
    <source>
        <dbReference type="Pfam" id="PF12734"/>
    </source>
</evidence>
<name>A0ABD1PMN6_9LAMI</name>
<comment type="caution">
    <text evidence="8">The sequence shown here is derived from an EMBL/GenBank/DDBJ whole genome shotgun (WGS) entry which is preliminary data.</text>
</comment>
<feature type="region of interest" description="Disordered" evidence="6">
    <location>
        <begin position="163"/>
        <end position="196"/>
    </location>
</feature>
<reference evidence="9" key="1">
    <citation type="submission" date="2024-07" db="EMBL/GenBank/DDBJ databases">
        <title>Two chromosome-level genome assemblies of Korean endemic species Abeliophyllum distichum and Forsythia ovata (Oleaceae).</title>
        <authorList>
            <person name="Jang H."/>
        </authorList>
    </citation>
    <scope>NUCLEOTIDE SEQUENCE [LARGE SCALE GENOMIC DNA]</scope>
</reference>
<organism evidence="8 9">
    <name type="scientific">Abeliophyllum distichum</name>
    <dbReference type="NCBI Taxonomy" id="126358"/>
    <lineage>
        <taxon>Eukaryota</taxon>
        <taxon>Viridiplantae</taxon>
        <taxon>Streptophyta</taxon>
        <taxon>Embryophyta</taxon>
        <taxon>Tracheophyta</taxon>
        <taxon>Spermatophyta</taxon>
        <taxon>Magnoliopsida</taxon>
        <taxon>eudicotyledons</taxon>
        <taxon>Gunneridae</taxon>
        <taxon>Pentapetalae</taxon>
        <taxon>asterids</taxon>
        <taxon>lamiids</taxon>
        <taxon>Lamiales</taxon>
        <taxon>Oleaceae</taxon>
        <taxon>Forsythieae</taxon>
        <taxon>Abeliophyllum</taxon>
    </lineage>
</organism>
<dbReference type="InterPro" id="IPR028144">
    <property type="entry name" value="CYSTM_dom"/>
</dbReference>
<evidence type="ECO:0000313" key="9">
    <source>
        <dbReference type="Proteomes" id="UP001604336"/>
    </source>
</evidence>